<dbReference type="Proteomes" id="UP000585609">
    <property type="component" value="Unassembled WGS sequence"/>
</dbReference>
<comment type="caution">
    <text evidence="1">The sequence shown here is derived from an EMBL/GenBank/DDBJ whole genome shotgun (WGS) entry which is preliminary data.</text>
</comment>
<organism evidence="1 2">
    <name type="scientific">Candidatus Hakubella thermalkaliphila</name>
    <dbReference type="NCBI Taxonomy" id="2754717"/>
    <lineage>
        <taxon>Bacteria</taxon>
        <taxon>Bacillati</taxon>
        <taxon>Actinomycetota</taxon>
        <taxon>Actinomycetota incertae sedis</taxon>
        <taxon>Candidatus Hakubellales</taxon>
        <taxon>Candidatus Hakubellaceae</taxon>
        <taxon>Candidatus Hakubella</taxon>
    </lineage>
</organism>
<dbReference type="AlphaFoldDB" id="A0A6V8NUU4"/>
<proteinExistence type="predicted"/>
<dbReference type="EMBL" id="BLRW01000068">
    <property type="protein sequence ID" value="GFP23210.1"/>
    <property type="molecule type" value="Genomic_DNA"/>
</dbReference>
<evidence type="ECO:0000313" key="1">
    <source>
        <dbReference type="EMBL" id="GFP23210.1"/>
    </source>
</evidence>
<feature type="non-terminal residue" evidence="1">
    <location>
        <position position="1"/>
    </location>
</feature>
<gene>
    <name evidence="1" type="ORF">HKBW3S09_00677</name>
</gene>
<accession>A0A6V8NUU4</accession>
<evidence type="ECO:0000313" key="2">
    <source>
        <dbReference type="Proteomes" id="UP000585609"/>
    </source>
</evidence>
<reference evidence="1 2" key="1">
    <citation type="journal article" date="2020" name="Front. Microbiol.">
        <title>Single-cell genomics of novel Actinobacteria with the Wood-Ljungdahl pathway discovered in a serpentinizing system.</title>
        <authorList>
            <person name="Merino N."/>
            <person name="Kawai M."/>
            <person name="Boyd E.S."/>
            <person name="Colman D.R."/>
            <person name="McGlynn S.E."/>
            <person name="Nealson K.H."/>
            <person name="Kurokawa K."/>
            <person name="Hongoh Y."/>
        </authorList>
    </citation>
    <scope>NUCLEOTIDE SEQUENCE [LARGE SCALE GENOMIC DNA]</scope>
    <source>
        <strain evidence="1 2">S09_30</strain>
    </source>
</reference>
<protein>
    <submittedName>
        <fullName evidence="1">Uncharacterized protein</fullName>
    </submittedName>
</protein>
<sequence length="26" mass="3049">YVGDIIKVRVLLMMEPKVLARFWASI</sequence>
<name>A0A6V8NUU4_9ACTN</name>